<comment type="subcellular location">
    <subcellularLocation>
        <location evidence="1">Cell envelope</location>
    </subcellularLocation>
</comment>
<dbReference type="EMBL" id="AP019368">
    <property type="protein sequence ID" value="BBH53133.1"/>
    <property type="molecule type" value="Genomic_DNA"/>
</dbReference>
<evidence type="ECO:0000313" key="9">
    <source>
        <dbReference type="Proteomes" id="UP000291236"/>
    </source>
</evidence>
<comment type="similarity">
    <text evidence="2">Belongs to the bacterial solute-binding protein 8 family.</text>
</comment>
<dbReference type="GO" id="GO:0030288">
    <property type="term" value="C:outer membrane-bounded periplasmic space"/>
    <property type="evidence" value="ECO:0007669"/>
    <property type="project" value="TreeGrafter"/>
</dbReference>
<name>A0A4P2VIY7_FLUSA</name>
<evidence type="ECO:0000256" key="1">
    <source>
        <dbReference type="ARBA" id="ARBA00004196"/>
    </source>
</evidence>
<evidence type="ECO:0000256" key="2">
    <source>
        <dbReference type="ARBA" id="ARBA00008814"/>
    </source>
</evidence>
<dbReference type="InterPro" id="IPR002491">
    <property type="entry name" value="ABC_transptr_periplasmic_BD"/>
</dbReference>
<dbReference type="CDD" id="cd01146">
    <property type="entry name" value="FhuD"/>
    <property type="match status" value="1"/>
</dbReference>
<organism evidence="8 9">
    <name type="scientific">Fluviispira sanaruensis</name>
    <dbReference type="NCBI Taxonomy" id="2493639"/>
    <lineage>
        <taxon>Bacteria</taxon>
        <taxon>Pseudomonadati</taxon>
        <taxon>Bdellovibrionota</taxon>
        <taxon>Oligoflexia</taxon>
        <taxon>Silvanigrellales</taxon>
        <taxon>Silvanigrellaceae</taxon>
        <taxon>Fluviispira</taxon>
    </lineage>
</organism>
<proteinExistence type="inferred from homology"/>
<accession>A0A4P2VIY7</accession>
<sequence>MKKLLVSALLSLYVPICGAAEFPLSVKAENGVVKLEKKPERIVVLEFGLLDELKLLGVKPVGMGKSDNTEGQDPAHLQEFIKDIPGVGTRDEPSLEAIAKLKPDLIIGEVTFISGLLPQLNKIAPTILLNGILGDPAEQVKNLKILASITNTEDKVDGIVKHHDEIRRKAIDLSMKSKPKTVLMGFITPSGIFRVLSSNAIATPILKDLNKTNLIKDTSVMHRVDITVEGVLQKNPDQIVILLTDGDLAPYEKLKANPLWKDVRAFKQNQVYFLDRNVWAKTHGIEAMEVMYEEAIQSGFLDGTQQKLSSNKNNI</sequence>
<dbReference type="OrthoDB" id="9793175at2"/>
<dbReference type="PANTHER" id="PTHR30532">
    <property type="entry name" value="IRON III DICITRATE-BINDING PERIPLASMIC PROTEIN"/>
    <property type="match status" value="1"/>
</dbReference>
<evidence type="ECO:0000256" key="3">
    <source>
        <dbReference type="ARBA" id="ARBA00022448"/>
    </source>
</evidence>
<keyword evidence="4" id="KW-0408">Iron</keyword>
<keyword evidence="5 6" id="KW-0732">Signal</keyword>
<keyword evidence="3" id="KW-0813">Transport</keyword>
<feature type="signal peptide" evidence="6">
    <location>
        <begin position="1"/>
        <end position="19"/>
    </location>
</feature>
<dbReference type="RefSeq" id="WP_130608372.1">
    <property type="nucleotide sequence ID" value="NZ_AP019368.1"/>
</dbReference>
<evidence type="ECO:0000256" key="6">
    <source>
        <dbReference type="SAM" id="SignalP"/>
    </source>
</evidence>
<dbReference type="Pfam" id="PF01497">
    <property type="entry name" value="Peripla_BP_2"/>
    <property type="match status" value="1"/>
</dbReference>
<keyword evidence="4" id="KW-0406">Ion transport</keyword>
<dbReference type="KEGG" id="sbf:JCM31447_15760"/>
<feature type="chain" id="PRO_5020275044" evidence="6">
    <location>
        <begin position="20"/>
        <end position="315"/>
    </location>
</feature>
<dbReference type="SUPFAM" id="SSF53807">
    <property type="entry name" value="Helical backbone' metal receptor"/>
    <property type="match status" value="1"/>
</dbReference>
<feature type="domain" description="Fe/B12 periplasmic-binding" evidence="7">
    <location>
        <begin position="41"/>
        <end position="304"/>
    </location>
</feature>
<evidence type="ECO:0000256" key="5">
    <source>
        <dbReference type="ARBA" id="ARBA00022729"/>
    </source>
</evidence>
<dbReference type="GO" id="GO:1901678">
    <property type="term" value="P:iron coordination entity transport"/>
    <property type="evidence" value="ECO:0007669"/>
    <property type="project" value="UniProtKB-ARBA"/>
</dbReference>
<dbReference type="Proteomes" id="UP000291236">
    <property type="component" value="Chromosome"/>
</dbReference>
<dbReference type="PROSITE" id="PS50983">
    <property type="entry name" value="FE_B12_PBP"/>
    <property type="match status" value="1"/>
</dbReference>
<evidence type="ECO:0000313" key="8">
    <source>
        <dbReference type="EMBL" id="BBH53133.1"/>
    </source>
</evidence>
<evidence type="ECO:0000256" key="4">
    <source>
        <dbReference type="ARBA" id="ARBA00022496"/>
    </source>
</evidence>
<keyword evidence="4" id="KW-0410">Iron transport</keyword>
<reference evidence="8 9" key="1">
    <citation type="submission" date="2018-12" db="EMBL/GenBank/DDBJ databases">
        <title>Rubrispira sanarue gen. nov., sp., nov., a member of the order Silvanigrellales, isolated from a brackish lake in Hamamatsu Japan.</title>
        <authorList>
            <person name="Maejima Y."/>
            <person name="Iino T."/>
            <person name="Muraguchi Y."/>
            <person name="Fukuda K."/>
            <person name="Nojiri H."/>
            <person name="Ohkuma M."/>
            <person name="Moriuchi R."/>
            <person name="Dohra H."/>
            <person name="Kimbara K."/>
            <person name="Shintani M."/>
        </authorList>
    </citation>
    <scope>NUCLEOTIDE SEQUENCE [LARGE SCALE GENOMIC DNA]</scope>
    <source>
        <strain evidence="8 9">RF1110005</strain>
    </source>
</reference>
<gene>
    <name evidence="8" type="ORF">JCM31447_15760</name>
</gene>
<dbReference type="InterPro" id="IPR051313">
    <property type="entry name" value="Bact_iron-sidero_bind"/>
</dbReference>
<dbReference type="AlphaFoldDB" id="A0A4P2VIY7"/>
<protein>
    <submittedName>
        <fullName evidence="8">Iron-siderophore ABC transporter substrate-binding protein</fullName>
    </submittedName>
</protein>
<dbReference type="PANTHER" id="PTHR30532:SF29">
    <property type="entry name" value="FE(3+) DICITRATE-BINDING PERIPLASMIC PROTEIN"/>
    <property type="match status" value="1"/>
</dbReference>
<evidence type="ECO:0000259" key="7">
    <source>
        <dbReference type="PROSITE" id="PS50983"/>
    </source>
</evidence>
<dbReference type="Gene3D" id="3.40.50.1980">
    <property type="entry name" value="Nitrogenase molybdenum iron protein domain"/>
    <property type="match status" value="2"/>
</dbReference>
<keyword evidence="9" id="KW-1185">Reference proteome</keyword>